<reference evidence="1 2" key="1">
    <citation type="journal article" date="2018" name="Nat. Genet.">
        <title>The Rosa genome provides new insights in the design of modern roses.</title>
        <authorList>
            <person name="Bendahmane M."/>
        </authorList>
    </citation>
    <scope>NUCLEOTIDE SEQUENCE [LARGE SCALE GENOMIC DNA]</scope>
    <source>
        <strain evidence="2">cv. Old Blush</strain>
    </source>
</reference>
<gene>
    <name evidence="1" type="ORF">RchiOBHm_Chr6g0261361</name>
</gene>
<sequence length="75" mass="8570">MTSLIPFGTGIKELPSSIGYLINLEELLLRDCRNLTYLPCSIYELQNLKSVCLYECPKLVGFPNETLNTIWRFLG</sequence>
<dbReference type="Proteomes" id="UP000238479">
    <property type="component" value="Chromosome 6"/>
</dbReference>
<keyword evidence="2" id="KW-1185">Reference proteome</keyword>
<name>A0A2P6PND0_ROSCH</name>
<evidence type="ECO:0000313" key="2">
    <source>
        <dbReference type="Proteomes" id="UP000238479"/>
    </source>
</evidence>
<dbReference type="AlphaFoldDB" id="A0A2P6PND0"/>
<dbReference type="InterPro" id="IPR032675">
    <property type="entry name" value="LRR_dom_sf"/>
</dbReference>
<dbReference type="PANTHER" id="PTHR47186">
    <property type="entry name" value="LEUCINE-RICH REPEAT-CONTAINING PROTEIN 57"/>
    <property type="match status" value="1"/>
</dbReference>
<dbReference type="EMBL" id="PDCK01000044">
    <property type="protein sequence ID" value="PRQ23439.1"/>
    <property type="molecule type" value="Genomic_DNA"/>
</dbReference>
<proteinExistence type="predicted"/>
<evidence type="ECO:0000313" key="1">
    <source>
        <dbReference type="EMBL" id="PRQ23439.1"/>
    </source>
</evidence>
<dbReference type="PANTHER" id="PTHR47186:SF63">
    <property type="entry name" value="C-JID DOMAIN-CONTAINING PROTEIN"/>
    <property type="match status" value="1"/>
</dbReference>
<protein>
    <submittedName>
        <fullName evidence="1">Putative leucine-rich repeat domain, L domain-containing protein</fullName>
    </submittedName>
</protein>
<dbReference type="SUPFAM" id="SSF52058">
    <property type="entry name" value="L domain-like"/>
    <property type="match status" value="1"/>
</dbReference>
<dbReference type="Gramene" id="PRQ23439">
    <property type="protein sequence ID" value="PRQ23439"/>
    <property type="gene ID" value="RchiOBHm_Chr6g0261361"/>
</dbReference>
<organism evidence="1 2">
    <name type="scientific">Rosa chinensis</name>
    <name type="common">China rose</name>
    <dbReference type="NCBI Taxonomy" id="74649"/>
    <lineage>
        <taxon>Eukaryota</taxon>
        <taxon>Viridiplantae</taxon>
        <taxon>Streptophyta</taxon>
        <taxon>Embryophyta</taxon>
        <taxon>Tracheophyta</taxon>
        <taxon>Spermatophyta</taxon>
        <taxon>Magnoliopsida</taxon>
        <taxon>eudicotyledons</taxon>
        <taxon>Gunneridae</taxon>
        <taxon>Pentapetalae</taxon>
        <taxon>rosids</taxon>
        <taxon>fabids</taxon>
        <taxon>Rosales</taxon>
        <taxon>Rosaceae</taxon>
        <taxon>Rosoideae</taxon>
        <taxon>Rosoideae incertae sedis</taxon>
        <taxon>Rosa</taxon>
    </lineage>
</organism>
<accession>A0A2P6PND0</accession>
<comment type="caution">
    <text evidence="1">The sequence shown here is derived from an EMBL/GenBank/DDBJ whole genome shotgun (WGS) entry which is preliminary data.</text>
</comment>
<dbReference type="Gene3D" id="3.80.10.10">
    <property type="entry name" value="Ribonuclease Inhibitor"/>
    <property type="match status" value="1"/>
</dbReference>